<proteinExistence type="predicted"/>
<accession>A0ACC2LM57</accession>
<gene>
    <name evidence="1" type="ORF">MRB53_027437</name>
</gene>
<evidence type="ECO:0000313" key="1">
    <source>
        <dbReference type="EMBL" id="KAJ8634101.1"/>
    </source>
</evidence>
<evidence type="ECO:0000313" key="2">
    <source>
        <dbReference type="Proteomes" id="UP001234297"/>
    </source>
</evidence>
<keyword evidence="2" id="KW-1185">Reference proteome</keyword>
<dbReference type="Proteomes" id="UP001234297">
    <property type="component" value="Chromosome 8"/>
</dbReference>
<protein>
    <submittedName>
        <fullName evidence="1">Uncharacterized protein</fullName>
    </submittedName>
</protein>
<name>A0ACC2LM57_PERAE</name>
<dbReference type="EMBL" id="CM056816">
    <property type="protein sequence ID" value="KAJ8634101.1"/>
    <property type="molecule type" value="Genomic_DNA"/>
</dbReference>
<sequence length="93" mass="9976">MTIYLGSPPVKILAVVNTGSDLIWTQGSPPLFDPSKSSTYKEISCNSSLAAEMLTVMTSPDTGCANLTDITFGCSQDNKELPQLQSSGFEVWI</sequence>
<reference evidence="1 2" key="1">
    <citation type="journal article" date="2022" name="Hortic Res">
        <title>A haplotype resolved chromosomal level avocado genome allows analysis of novel avocado genes.</title>
        <authorList>
            <person name="Nath O."/>
            <person name="Fletcher S.J."/>
            <person name="Hayward A."/>
            <person name="Shaw L.M."/>
            <person name="Masouleh A.K."/>
            <person name="Furtado A."/>
            <person name="Henry R.J."/>
            <person name="Mitter N."/>
        </authorList>
    </citation>
    <scope>NUCLEOTIDE SEQUENCE [LARGE SCALE GENOMIC DNA]</scope>
    <source>
        <strain evidence="2">cv. Hass</strain>
    </source>
</reference>
<organism evidence="1 2">
    <name type="scientific">Persea americana</name>
    <name type="common">Avocado</name>
    <dbReference type="NCBI Taxonomy" id="3435"/>
    <lineage>
        <taxon>Eukaryota</taxon>
        <taxon>Viridiplantae</taxon>
        <taxon>Streptophyta</taxon>
        <taxon>Embryophyta</taxon>
        <taxon>Tracheophyta</taxon>
        <taxon>Spermatophyta</taxon>
        <taxon>Magnoliopsida</taxon>
        <taxon>Magnoliidae</taxon>
        <taxon>Laurales</taxon>
        <taxon>Lauraceae</taxon>
        <taxon>Persea</taxon>
    </lineage>
</organism>
<comment type="caution">
    <text evidence="1">The sequence shown here is derived from an EMBL/GenBank/DDBJ whole genome shotgun (WGS) entry which is preliminary data.</text>
</comment>